<organism evidence="2 3">
    <name type="scientific">Mycolicibacterium fortuitum</name>
    <name type="common">Mycobacterium fortuitum</name>
    <dbReference type="NCBI Taxonomy" id="1766"/>
    <lineage>
        <taxon>Bacteria</taxon>
        <taxon>Bacillati</taxon>
        <taxon>Actinomycetota</taxon>
        <taxon>Actinomycetes</taxon>
        <taxon>Mycobacteriales</taxon>
        <taxon>Mycobacteriaceae</taxon>
        <taxon>Mycolicibacterium</taxon>
    </lineage>
</organism>
<protein>
    <submittedName>
        <fullName evidence="2">Uncharacterized protein</fullName>
    </submittedName>
</protein>
<dbReference type="AlphaFoldDB" id="A0ABD6QNU6"/>
<evidence type="ECO:0000313" key="3">
    <source>
        <dbReference type="Proteomes" id="UP000187001"/>
    </source>
</evidence>
<proteinExistence type="predicted"/>
<feature type="compositionally biased region" description="Basic and acidic residues" evidence="1">
    <location>
        <begin position="37"/>
        <end position="52"/>
    </location>
</feature>
<accession>A0ABD6QNU6</accession>
<feature type="region of interest" description="Disordered" evidence="1">
    <location>
        <begin position="36"/>
        <end position="66"/>
    </location>
</feature>
<sequence>MTMFCDDFVLLAGMRDASTASLSCAGTGVAKAIARQPVERAGRKRKPEEQSHKSLNLPVVAGRNVA</sequence>
<dbReference type="Proteomes" id="UP000187001">
    <property type="component" value="Unassembled WGS sequence"/>
</dbReference>
<gene>
    <name evidence="2" type="ORF">A5742_24535</name>
</gene>
<reference evidence="2 3" key="1">
    <citation type="submission" date="2016-07" db="EMBL/GenBank/DDBJ databases">
        <authorList>
            <person name="Sutton G."/>
            <person name="Brinkac L."/>
            <person name="Sanka R."/>
            <person name="Adams M."/>
            <person name="Lau E."/>
            <person name="Kumar A."/>
            <person name="Macaden R."/>
        </authorList>
    </citation>
    <scope>NUCLEOTIDE SEQUENCE [LARGE SCALE GENOMIC DNA]</scope>
    <source>
        <strain evidence="2 3">GA-0871</strain>
    </source>
</reference>
<evidence type="ECO:0000313" key="2">
    <source>
        <dbReference type="EMBL" id="OMC47382.1"/>
    </source>
</evidence>
<name>A0ABD6QNU6_MYCFO</name>
<evidence type="ECO:0000256" key="1">
    <source>
        <dbReference type="SAM" id="MobiDB-lite"/>
    </source>
</evidence>
<dbReference type="RefSeq" id="WP_076204526.1">
    <property type="nucleotide sequence ID" value="NZ_MBER01000050.1"/>
</dbReference>
<dbReference type="EMBL" id="MBER01000050">
    <property type="protein sequence ID" value="OMC47382.1"/>
    <property type="molecule type" value="Genomic_DNA"/>
</dbReference>
<comment type="caution">
    <text evidence="2">The sequence shown here is derived from an EMBL/GenBank/DDBJ whole genome shotgun (WGS) entry which is preliminary data.</text>
</comment>